<dbReference type="InParanoid" id="A0A1Y2GRD5"/>
<protein>
    <submittedName>
        <fullName evidence="2">Uncharacterized protein</fullName>
    </submittedName>
</protein>
<dbReference type="Proteomes" id="UP000193648">
    <property type="component" value="Unassembled WGS sequence"/>
</dbReference>
<gene>
    <name evidence="2" type="ORF">BCR41DRAFT_351248</name>
</gene>
<feature type="compositionally biased region" description="Low complexity" evidence="1">
    <location>
        <begin position="42"/>
        <end position="59"/>
    </location>
</feature>
<feature type="compositionally biased region" description="Polar residues" evidence="1">
    <location>
        <begin position="240"/>
        <end position="251"/>
    </location>
</feature>
<reference evidence="2 3" key="1">
    <citation type="submission" date="2016-07" db="EMBL/GenBank/DDBJ databases">
        <title>Pervasive Adenine N6-methylation of Active Genes in Fungi.</title>
        <authorList>
            <consortium name="DOE Joint Genome Institute"/>
            <person name="Mondo S.J."/>
            <person name="Dannebaum R.O."/>
            <person name="Kuo R.C."/>
            <person name="Labutti K."/>
            <person name="Haridas S."/>
            <person name="Kuo A."/>
            <person name="Salamov A."/>
            <person name="Ahrendt S.R."/>
            <person name="Lipzen A."/>
            <person name="Sullivan W."/>
            <person name="Andreopoulos W.B."/>
            <person name="Clum A."/>
            <person name="Lindquist E."/>
            <person name="Daum C."/>
            <person name="Ramamoorthy G.K."/>
            <person name="Gryganskyi A."/>
            <person name="Culley D."/>
            <person name="Magnuson J.K."/>
            <person name="James T.Y."/>
            <person name="O'Malley M.A."/>
            <person name="Stajich J.E."/>
            <person name="Spatafora J.W."/>
            <person name="Visel A."/>
            <person name="Grigoriev I.V."/>
        </authorList>
    </citation>
    <scope>NUCLEOTIDE SEQUENCE [LARGE SCALE GENOMIC DNA]</scope>
    <source>
        <strain evidence="2 3">NRRL 3116</strain>
    </source>
</reference>
<keyword evidence="3" id="KW-1185">Reference proteome</keyword>
<dbReference type="GeneID" id="33565612"/>
<evidence type="ECO:0000313" key="2">
    <source>
        <dbReference type="EMBL" id="ORZ20094.1"/>
    </source>
</evidence>
<feature type="region of interest" description="Disordered" evidence="1">
    <location>
        <begin position="1"/>
        <end position="69"/>
    </location>
</feature>
<organism evidence="2 3">
    <name type="scientific">Lobosporangium transversale</name>
    <dbReference type="NCBI Taxonomy" id="64571"/>
    <lineage>
        <taxon>Eukaryota</taxon>
        <taxon>Fungi</taxon>
        <taxon>Fungi incertae sedis</taxon>
        <taxon>Mucoromycota</taxon>
        <taxon>Mortierellomycotina</taxon>
        <taxon>Mortierellomycetes</taxon>
        <taxon>Mortierellales</taxon>
        <taxon>Mortierellaceae</taxon>
        <taxon>Lobosporangium</taxon>
    </lineage>
</organism>
<sequence>MSGASPSSLEPQSHLDLPTGSTRPRTRSNNIDHTQPQSPQRLLHPIQTQPQQLQCEQQPNSSPELQVVSPSTAALDQILLDLSQQHHTHSNQGFSSTTSLGDTTHGTQSSSDSASSDSASSDSASSDARLYSMKQDALLAMARNSSSNTSTPSHTRIVFPSSARAEYFTIPNSPGTVHYSSSSIYGNGGTNSTGSQTSLAPSNGSLSTHIGSSPLQYRPHTPLKSSFSPSISSDHPSDTVMISPSASSNAHGETGASIAKSASENSFETNTGAQTPALFKSLSTKKTGRNPYMSNEKQLGPLPTINRQSGLGRRKSLFI</sequence>
<feature type="compositionally biased region" description="Polar residues" evidence="1">
    <location>
        <begin position="1"/>
        <end position="11"/>
    </location>
</feature>
<feature type="compositionally biased region" description="Low complexity" evidence="1">
    <location>
        <begin position="109"/>
        <end position="128"/>
    </location>
</feature>
<name>A0A1Y2GRD5_9FUNG</name>
<feature type="compositionally biased region" description="Polar residues" evidence="1">
    <location>
        <begin position="19"/>
        <end position="40"/>
    </location>
</feature>
<feature type="compositionally biased region" description="Polar residues" evidence="1">
    <location>
        <begin position="60"/>
        <end position="69"/>
    </location>
</feature>
<comment type="caution">
    <text evidence="2">The sequence shown here is derived from an EMBL/GenBank/DDBJ whole genome shotgun (WGS) entry which is preliminary data.</text>
</comment>
<evidence type="ECO:0000313" key="3">
    <source>
        <dbReference type="Proteomes" id="UP000193648"/>
    </source>
</evidence>
<dbReference type="RefSeq" id="XP_021882634.1">
    <property type="nucleotide sequence ID" value="XM_022023768.1"/>
</dbReference>
<feature type="compositionally biased region" description="Low complexity" evidence="1">
    <location>
        <begin position="225"/>
        <end position="234"/>
    </location>
</feature>
<evidence type="ECO:0000256" key="1">
    <source>
        <dbReference type="SAM" id="MobiDB-lite"/>
    </source>
</evidence>
<dbReference type="AlphaFoldDB" id="A0A1Y2GRD5"/>
<dbReference type="EMBL" id="MCFF01000013">
    <property type="protein sequence ID" value="ORZ20094.1"/>
    <property type="molecule type" value="Genomic_DNA"/>
</dbReference>
<feature type="compositionally biased region" description="Polar residues" evidence="1">
    <location>
        <begin position="260"/>
        <end position="274"/>
    </location>
</feature>
<accession>A0A1Y2GRD5</accession>
<feature type="region of interest" description="Disordered" evidence="1">
    <location>
        <begin position="188"/>
        <end position="319"/>
    </location>
</feature>
<feature type="compositionally biased region" description="Polar residues" evidence="1">
    <location>
        <begin position="86"/>
        <end position="108"/>
    </location>
</feature>
<dbReference type="OrthoDB" id="10679135at2759"/>
<feature type="compositionally biased region" description="Polar residues" evidence="1">
    <location>
        <begin position="199"/>
        <end position="215"/>
    </location>
</feature>
<feature type="region of interest" description="Disordered" evidence="1">
    <location>
        <begin position="86"/>
        <end position="128"/>
    </location>
</feature>
<proteinExistence type="predicted"/>